<dbReference type="SUPFAM" id="SSF49265">
    <property type="entry name" value="Fibronectin type III"/>
    <property type="match status" value="1"/>
</dbReference>
<dbReference type="InterPro" id="IPR036116">
    <property type="entry name" value="FN3_sf"/>
</dbReference>
<dbReference type="Pfam" id="PF07714">
    <property type="entry name" value="PK_Tyr_Ser-Thr"/>
    <property type="match status" value="1"/>
</dbReference>
<dbReference type="PROSITE" id="PS50105">
    <property type="entry name" value="SAM_DOMAIN"/>
    <property type="match status" value="1"/>
</dbReference>
<dbReference type="Gene3D" id="1.10.510.10">
    <property type="entry name" value="Transferase(Phosphotransferase) domain 1"/>
    <property type="match status" value="1"/>
</dbReference>
<dbReference type="Pfam" id="PF00041">
    <property type="entry name" value="fn3"/>
    <property type="match status" value="2"/>
</dbReference>
<dbReference type="CDD" id="cd00063">
    <property type="entry name" value="FN3"/>
    <property type="match status" value="2"/>
</dbReference>
<dbReference type="PRINTS" id="PR00014">
    <property type="entry name" value="FNTYPEIII"/>
</dbReference>
<keyword evidence="14" id="KW-0325">Glycoprotein</keyword>
<evidence type="ECO:0000259" key="19">
    <source>
        <dbReference type="PROSITE" id="PS50011"/>
    </source>
</evidence>
<feature type="domain" description="Fibronectin type-III" evidence="21">
    <location>
        <begin position="343"/>
        <end position="448"/>
    </location>
</feature>
<evidence type="ECO:0000256" key="18">
    <source>
        <dbReference type="SAM" id="SignalP"/>
    </source>
</evidence>
<evidence type="ECO:0000259" key="21">
    <source>
        <dbReference type="PROSITE" id="PS50853"/>
    </source>
</evidence>
<feature type="binding site" evidence="15">
    <location>
        <begin position="643"/>
        <end position="651"/>
    </location>
    <ligand>
        <name>ATP</name>
        <dbReference type="ChEBI" id="CHEBI:30616"/>
    </ligand>
</feature>
<dbReference type="PRINTS" id="PR00109">
    <property type="entry name" value="TYRKINASE"/>
</dbReference>
<dbReference type="GO" id="GO:0050793">
    <property type="term" value="P:regulation of developmental process"/>
    <property type="evidence" value="ECO:0007669"/>
    <property type="project" value="UniProtKB-ARBA"/>
</dbReference>
<dbReference type="InterPro" id="IPR003961">
    <property type="entry name" value="FN3_dom"/>
</dbReference>
<dbReference type="Gene3D" id="3.30.200.20">
    <property type="entry name" value="Phosphorylase Kinase, domain 1"/>
    <property type="match status" value="1"/>
</dbReference>
<evidence type="ECO:0000256" key="1">
    <source>
        <dbReference type="ARBA" id="ARBA00004308"/>
    </source>
</evidence>
<dbReference type="PROSITE" id="PS50853">
    <property type="entry name" value="FN3"/>
    <property type="match status" value="2"/>
</dbReference>
<dbReference type="SMART" id="SM00615">
    <property type="entry name" value="EPH_lbd"/>
    <property type="match status" value="1"/>
</dbReference>
<dbReference type="Pfam" id="PF07647">
    <property type="entry name" value="SAM_2"/>
    <property type="match status" value="1"/>
</dbReference>
<dbReference type="InterPro" id="IPR000719">
    <property type="entry name" value="Prot_kinase_dom"/>
</dbReference>
<dbReference type="SMART" id="SM00454">
    <property type="entry name" value="SAM"/>
    <property type="match status" value="1"/>
</dbReference>
<dbReference type="FunFam" id="2.10.50.10:FF:000001">
    <property type="entry name" value="Ephrin type-A receptor 5"/>
    <property type="match status" value="1"/>
</dbReference>
<reference evidence="23" key="2">
    <citation type="submission" date="2025-09" db="UniProtKB">
        <authorList>
            <consortium name="Ensembl"/>
        </authorList>
    </citation>
    <scope>IDENTIFICATION</scope>
</reference>
<evidence type="ECO:0000313" key="23">
    <source>
        <dbReference type="Ensembl" id="ENSLLEP00000008337.1"/>
    </source>
</evidence>
<dbReference type="InterPro" id="IPR001660">
    <property type="entry name" value="SAM"/>
</dbReference>
<dbReference type="InterPro" id="IPR011009">
    <property type="entry name" value="Kinase-like_dom_sf"/>
</dbReference>
<accession>A0A8C5M1Y7</accession>
<dbReference type="GeneTree" id="ENSGT00940000160399"/>
<evidence type="ECO:0000256" key="16">
    <source>
        <dbReference type="PIRSR" id="PIRSR000666-3"/>
    </source>
</evidence>
<feature type="disulfide bond" evidence="16">
    <location>
        <begin position="72"/>
        <end position="200"/>
    </location>
</feature>
<keyword evidence="6" id="KW-0677">Repeat</keyword>
<dbReference type="SUPFAM" id="SSF47769">
    <property type="entry name" value="SAM/Pointed domain"/>
    <property type="match status" value="1"/>
</dbReference>
<dbReference type="Gene3D" id="1.10.150.50">
    <property type="entry name" value="Transcription Factor, Ets-1"/>
    <property type="match status" value="1"/>
</dbReference>
<evidence type="ECO:0000313" key="24">
    <source>
        <dbReference type="Proteomes" id="UP000694569"/>
    </source>
</evidence>
<evidence type="ECO:0000256" key="7">
    <source>
        <dbReference type="ARBA" id="ARBA00022741"/>
    </source>
</evidence>
<dbReference type="FunFam" id="1.10.150.50:FF:000001">
    <property type="entry name" value="Ephrin type-A receptor 5"/>
    <property type="match status" value="1"/>
</dbReference>
<keyword evidence="7 15" id="KW-0547">Nucleotide-binding</keyword>
<dbReference type="Pfam" id="PF14575">
    <property type="entry name" value="EphA2_TM"/>
    <property type="match status" value="1"/>
</dbReference>
<evidence type="ECO:0000256" key="12">
    <source>
        <dbReference type="ARBA" id="ARBA00023137"/>
    </source>
</evidence>
<dbReference type="PIRSF" id="PIRSF000666">
    <property type="entry name" value="TyrPK_ephrin_receptor"/>
    <property type="match status" value="1"/>
</dbReference>
<dbReference type="Pfam" id="PF25599">
    <property type="entry name" value="Ephrin_CRD"/>
    <property type="match status" value="1"/>
</dbReference>
<keyword evidence="5 18" id="KW-0732">Signal</keyword>
<sequence length="991" mass="109734">MIGAEDGDCTMSVKRLLCISCLLPLASLLQEILLDTTQETSEIGWTTYPEGGWDEVSVLDGQRRLLRTYEVCNAYAQHSNQTNWLRTGYIARQGARRVFIKLRFSVRDCASLRPPPRRRHLSCKETFTLYYRQVEREMKNEELEWNEDTWIRVDTIGASKSFTRDPGMGGHGTRMDEKILDFGPVNRNGIYLVFVDSGACLSLAGVKVFFHKCPATVRSLAYFPETSSSGEGGASLSEAIGSCVVGAAPVGPSRLSLHCGGEGEWMVSIGSCTCSAGREENEDGTECRACPPGSFNAPEPSTTHCHRCPRNSNTTSSGALSCACNPGFHRTPEEPPDFPCTGPPSAPWDLNYEVTGPGAVSLTWRMPKDMGGRKEVLYAIACKECVSGRCLRCGDGLTFRPGQVGLTQTRVHISGLLPGVAYTMEVQAVNQVSELSPEQPKHASLNLSISQSVPSAVPIIHQVSRSMQSITLSWPEPEQPNGKILDYQLRYREKADEGESLSLNSETNTATVGGLNPGAIYSFQVRARTERGYGAYSGNMYFQTLLGGGEQTELSQDKLPLIVGSCLGALAFIGLSVILVLILLFKSKRRETPYTDRLQHYISSRGLGVKYYIDPSTYEDPAEAVREFAREIDISFVKIEEVIGEGEFGDVCRGRLCLPGKREQTACIRTLRGGSGEKEKGEFLSEASIMGQFEHPNVVRLEGAVTRSRPIMILTEHMEHGALDTYLRQCEGGLSALQMVSMLRGVASGMRYLSDRNYTHRNLSAHSVLVNGQLVCKVSGLRGPGEVVQGERQSLRWMSPEVHKHRKFSSAGDVWSYGIVMWEVTSYGERPYWDMNNQEVLDALEQEYRLPPPPDCPSALHLLMLDCWQRDRAKRPRFEQIVSSLDRMIRNPNCLKAVGISSSRPSQQLLSNCPPDFPSLASPHEWLEAVKMEKYKENFDKAGYTTLEVISRLTAEDIKLIGVTLSGHQKKILSSIQLLKAHLQPLEPVEV</sequence>
<dbReference type="Gene3D" id="2.60.40.10">
    <property type="entry name" value="Immunoglobulins"/>
    <property type="match status" value="2"/>
</dbReference>
<dbReference type="Gene3D" id="2.60.120.260">
    <property type="entry name" value="Galactose-binding domain-like"/>
    <property type="match status" value="1"/>
</dbReference>
<feature type="disulfide bond" evidence="16">
    <location>
        <begin position="109"/>
        <end position="123"/>
    </location>
</feature>
<organism evidence="23 24">
    <name type="scientific">Leptobrachium leishanense</name>
    <name type="common">Leishan spiny toad</name>
    <dbReference type="NCBI Taxonomy" id="445787"/>
    <lineage>
        <taxon>Eukaryota</taxon>
        <taxon>Metazoa</taxon>
        <taxon>Chordata</taxon>
        <taxon>Craniata</taxon>
        <taxon>Vertebrata</taxon>
        <taxon>Euteleostomi</taxon>
        <taxon>Amphibia</taxon>
        <taxon>Batrachia</taxon>
        <taxon>Anura</taxon>
        <taxon>Pelobatoidea</taxon>
        <taxon>Megophryidae</taxon>
        <taxon>Leptobrachium</taxon>
    </lineage>
</organism>
<feature type="domain" description="Eph LBD" evidence="22">
    <location>
        <begin position="30"/>
        <end position="218"/>
    </location>
</feature>
<evidence type="ECO:0008006" key="25">
    <source>
        <dbReference type="Google" id="ProtNLM"/>
    </source>
</evidence>
<dbReference type="PANTHER" id="PTHR46877">
    <property type="entry name" value="EPH RECEPTOR A5"/>
    <property type="match status" value="1"/>
</dbReference>
<keyword evidence="9 15" id="KW-0067">ATP-binding</keyword>
<feature type="signal peptide" evidence="18">
    <location>
        <begin position="1"/>
        <end position="28"/>
    </location>
</feature>
<keyword evidence="10 17" id="KW-1133">Transmembrane helix</keyword>
<dbReference type="OrthoDB" id="4062651at2759"/>
<evidence type="ECO:0000256" key="15">
    <source>
        <dbReference type="PIRSR" id="PIRSR000666-2"/>
    </source>
</evidence>
<dbReference type="FunFam" id="1.10.510.10:FF:001512">
    <property type="entry name" value="Receptor tyrosine-protein kinase erbB-2"/>
    <property type="match status" value="1"/>
</dbReference>
<keyword evidence="16" id="KW-1015">Disulfide bond</keyword>
<dbReference type="GO" id="GO:0007411">
    <property type="term" value="P:axon guidance"/>
    <property type="evidence" value="ECO:0007669"/>
    <property type="project" value="TreeGrafter"/>
</dbReference>
<evidence type="ECO:0000259" key="22">
    <source>
        <dbReference type="PROSITE" id="PS51550"/>
    </source>
</evidence>
<feature type="chain" id="PRO_5034935209" description="Receptor protein-tyrosine kinase" evidence="18">
    <location>
        <begin position="29"/>
        <end position="991"/>
    </location>
</feature>
<dbReference type="InterPro" id="IPR013761">
    <property type="entry name" value="SAM/pointed_sf"/>
</dbReference>
<dbReference type="InterPro" id="IPR009030">
    <property type="entry name" value="Growth_fac_rcpt_cys_sf"/>
</dbReference>
<dbReference type="GO" id="GO:0005524">
    <property type="term" value="F:ATP binding"/>
    <property type="evidence" value="ECO:0007669"/>
    <property type="project" value="UniProtKB-KW"/>
</dbReference>
<dbReference type="FunFam" id="3.30.200.20:FF:000143">
    <property type="entry name" value="Ephrin type-B receptor 6"/>
    <property type="match status" value="1"/>
</dbReference>
<keyword evidence="13" id="KW-0675">Receptor</keyword>
<keyword evidence="8" id="KW-0418">Kinase</keyword>
<dbReference type="Gene3D" id="2.60.40.1770">
    <property type="entry name" value="ephrin a2 ectodomain"/>
    <property type="match status" value="1"/>
</dbReference>
<dbReference type="AlphaFoldDB" id="A0A8C5M1Y7"/>
<evidence type="ECO:0000256" key="3">
    <source>
        <dbReference type="ARBA" id="ARBA00022679"/>
    </source>
</evidence>
<dbReference type="InterPro" id="IPR027936">
    <property type="entry name" value="Eph_TM"/>
</dbReference>
<reference evidence="23" key="1">
    <citation type="submission" date="2025-08" db="UniProtKB">
        <authorList>
            <consortium name="Ensembl"/>
        </authorList>
    </citation>
    <scope>IDENTIFICATION</scope>
</reference>
<evidence type="ECO:0000256" key="5">
    <source>
        <dbReference type="ARBA" id="ARBA00022729"/>
    </source>
</evidence>
<dbReference type="Proteomes" id="UP000694569">
    <property type="component" value="Unplaced"/>
</dbReference>
<feature type="domain" description="Fibronectin type-III" evidence="21">
    <location>
        <begin position="453"/>
        <end position="547"/>
    </location>
</feature>
<comment type="subcellular location">
    <subcellularLocation>
        <location evidence="1">Endomembrane system</location>
    </subcellularLocation>
    <subcellularLocation>
        <location evidence="2">Membrane</location>
        <topology evidence="2">Single-pass type I membrane protein</topology>
    </subcellularLocation>
</comment>
<dbReference type="GO" id="GO:0012505">
    <property type="term" value="C:endomembrane system"/>
    <property type="evidence" value="ECO:0007669"/>
    <property type="project" value="UniProtKB-SubCell"/>
</dbReference>
<dbReference type="PROSITE" id="PS51550">
    <property type="entry name" value="EPH_LBD"/>
    <property type="match status" value="1"/>
</dbReference>
<dbReference type="SMART" id="SM00060">
    <property type="entry name" value="FN3"/>
    <property type="match status" value="2"/>
</dbReference>
<dbReference type="Ensembl" id="ENSLLET00000008669.1">
    <property type="protein sequence ID" value="ENSLLEP00000008337.1"/>
    <property type="gene ID" value="ENSLLEG00000005292.1"/>
</dbReference>
<proteinExistence type="predicted"/>
<dbReference type="InterPro" id="IPR016257">
    <property type="entry name" value="Tyr_kinase_ephrin_rcpt"/>
</dbReference>
<dbReference type="Pfam" id="PF01404">
    <property type="entry name" value="Ephrin_lbd"/>
    <property type="match status" value="1"/>
</dbReference>
<dbReference type="FunFam" id="2.60.40.10:FF:000059">
    <property type="entry name" value="Ephrin type-A receptor 6"/>
    <property type="match status" value="1"/>
</dbReference>
<evidence type="ECO:0000259" key="20">
    <source>
        <dbReference type="PROSITE" id="PS50105"/>
    </source>
</evidence>
<evidence type="ECO:0000256" key="2">
    <source>
        <dbReference type="ARBA" id="ARBA00004479"/>
    </source>
</evidence>
<dbReference type="InterPro" id="IPR001090">
    <property type="entry name" value="Ephrin_rcpt_lig-bd_dom"/>
</dbReference>
<keyword evidence="12" id="KW-0829">Tyrosine-protein kinase</keyword>
<feature type="transmembrane region" description="Helical" evidence="17">
    <location>
        <begin position="561"/>
        <end position="585"/>
    </location>
</feature>
<dbReference type="InterPro" id="IPR001245">
    <property type="entry name" value="Ser-Thr/Tyr_kinase_cat_dom"/>
</dbReference>
<evidence type="ECO:0000256" key="6">
    <source>
        <dbReference type="ARBA" id="ARBA00022737"/>
    </source>
</evidence>
<dbReference type="GO" id="GO:0005005">
    <property type="term" value="F:transmembrane-ephrin receptor activity"/>
    <property type="evidence" value="ECO:0007669"/>
    <property type="project" value="TreeGrafter"/>
</dbReference>
<evidence type="ECO:0000256" key="8">
    <source>
        <dbReference type="ARBA" id="ARBA00022777"/>
    </source>
</evidence>
<evidence type="ECO:0000256" key="9">
    <source>
        <dbReference type="ARBA" id="ARBA00022840"/>
    </source>
</evidence>
<dbReference type="GO" id="GO:0030425">
    <property type="term" value="C:dendrite"/>
    <property type="evidence" value="ECO:0007669"/>
    <property type="project" value="TreeGrafter"/>
</dbReference>
<feature type="domain" description="SAM" evidence="20">
    <location>
        <begin position="925"/>
        <end position="982"/>
    </location>
</feature>
<dbReference type="InterPro" id="IPR013783">
    <property type="entry name" value="Ig-like_fold"/>
</dbReference>
<dbReference type="SUPFAM" id="SSF56112">
    <property type="entry name" value="Protein kinase-like (PK-like)"/>
    <property type="match status" value="1"/>
</dbReference>
<evidence type="ECO:0000256" key="10">
    <source>
        <dbReference type="ARBA" id="ARBA00022989"/>
    </source>
</evidence>
<evidence type="ECO:0000256" key="11">
    <source>
        <dbReference type="ARBA" id="ARBA00023136"/>
    </source>
</evidence>
<name>A0A8C5M1Y7_9ANUR</name>
<dbReference type="SUPFAM" id="SSF57184">
    <property type="entry name" value="Growth factor receptor domain"/>
    <property type="match status" value="1"/>
</dbReference>
<dbReference type="InterPro" id="IPR008979">
    <property type="entry name" value="Galactose-bd-like_sf"/>
</dbReference>
<dbReference type="SMART" id="SM01411">
    <property type="entry name" value="Ephrin_rec_like"/>
    <property type="match status" value="1"/>
</dbReference>
<dbReference type="InterPro" id="IPR050449">
    <property type="entry name" value="Ephrin_rcpt_TKs"/>
</dbReference>
<evidence type="ECO:0000256" key="4">
    <source>
        <dbReference type="ARBA" id="ARBA00022692"/>
    </source>
</evidence>
<keyword evidence="3" id="KW-0808">Transferase</keyword>
<dbReference type="SUPFAM" id="SSF49785">
    <property type="entry name" value="Galactose-binding domain-like"/>
    <property type="match status" value="1"/>
</dbReference>
<keyword evidence="4 17" id="KW-0812">Transmembrane</keyword>
<keyword evidence="24" id="KW-1185">Reference proteome</keyword>
<feature type="domain" description="Protein kinase" evidence="19">
    <location>
        <begin position="637"/>
        <end position="889"/>
    </location>
</feature>
<evidence type="ECO:0000256" key="13">
    <source>
        <dbReference type="ARBA" id="ARBA00023170"/>
    </source>
</evidence>
<dbReference type="PROSITE" id="PS50011">
    <property type="entry name" value="PROTEIN_KINASE_DOM"/>
    <property type="match status" value="1"/>
</dbReference>
<dbReference type="GO" id="GO:0005886">
    <property type="term" value="C:plasma membrane"/>
    <property type="evidence" value="ECO:0007669"/>
    <property type="project" value="InterPro"/>
</dbReference>
<evidence type="ECO:0000256" key="17">
    <source>
        <dbReference type="SAM" id="Phobius"/>
    </source>
</evidence>
<evidence type="ECO:0000256" key="14">
    <source>
        <dbReference type="ARBA" id="ARBA00023180"/>
    </source>
</evidence>
<keyword evidence="11 17" id="KW-0472">Membrane</keyword>
<protein>
    <recommendedName>
        <fullName evidence="25">Receptor protein-tyrosine kinase</fullName>
    </recommendedName>
</protein>
<dbReference type="PANTHER" id="PTHR46877:SF15">
    <property type="entry name" value="EPHRIN TYPE-B RECEPTOR 6"/>
    <property type="match status" value="1"/>
</dbReference>
<dbReference type="Gene3D" id="2.10.50.10">
    <property type="entry name" value="Tumor Necrosis Factor Receptor, subunit A, domain 2"/>
    <property type="match status" value="1"/>
</dbReference>